<gene>
    <name evidence="1" type="ORF">A6X21_12935</name>
</gene>
<dbReference type="STRING" id="1841610.A6X21_12935"/>
<comment type="caution">
    <text evidence="1">The sequence shown here is derived from an EMBL/GenBank/DDBJ whole genome shotgun (WGS) entry which is preliminary data.</text>
</comment>
<dbReference type="EMBL" id="LYDR01000152">
    <property type="protein sequence ID" value="ODA28589.1"/>
    <property type="molecule type" value="Genomic_DNA"/>
</dbReference>
<dbReference type="Proteomes" id="UP000094828">
    <property type="component" value="Unassembled WGS sequence"/>
</dbReference>
<accession>A0A1C3E613</accession>
<organism evidence="1 2">
    <name type="scientific">Planctopirus hydrillae</name>
    <dbReference type="NCBI Taxonomy" id="1841610"/>
    <lineage>
        <taxon>Bacteria</taxon>
        <taxon>Pseudomonadati</taxon>
        <taxon>Planctomycetota</taxon>
        <taxon>Planctomycetia</taxon>
        <taxon>Planctomycetales</taxon>
        <taxon>Planctomycetaceae</taxon>
        <taxon>Planctopirus</taxon>
    </lineage>
</organism>
<sequence length="98" mass="10829">MLVSQAHILREVETLAEGGSSSKEQRIPLADKNLKFHVEFYPSCGRTSTGGYSPKRPSTIFHVNSTGIILCSDGPKFLRSGKQGCHKFHLPADFCHQN</sequence>
<evidence type="ECO:0000313" key="2">
    <source>
        <dbReference type="Proteomes" id="UP000094828"/>
    </source>
</evidence>
<name>A0A1C3E613_9PLAN</name>
<protein>
    <submittedName>
        <fullName evidence="1">Uncharacterized protein</fullName>
    </submittedName>
</protein>
<proteinExistence type="predicted"/>
<evidence type="ECO:0000313" key="1">
    <source>
        <dbReference type="EMBL" id="ODA28589.1"/>
    </source>
</evidence>
<keyword evidence="2" id="KW-1185">Reference proteome</keyword>
<reference evidence="1 2" key="1">
    <citation type="submission" date="2016-05" db="EMBL/GenBank/DDBJ databases">
        <title>Genomic and physiological characterization of Planctopirus sp. isolated from fresh water lake.</title>
        <authorList>
            <person name="Subhash Y."/>
            <person name="Ramana C."/>
        </authorList>
    </citation>
    <scope>NUCLEOTIDE SEQUENCE [LARGE SCALE GENOMIC DNA]</scope>
    <source>
        <strain evidence="1 2">JC280</strain>
    </source>
</reference>
<dbReference type="AlphaFoldDB" id="A0A1C3E613"/>